<evidence type="ECO:0000256" key="1">
    <source>
        <dbReference type="ARBA" id="ARBA00004141"/>
    </source>
</evidence>
<evidence type="ECO:0000259" key="6">
    <source>
        <dbReference type="Pfam" id="PF04932"/>
    </source>
</evidence>
<accession>A0ABW5P2I4</accession>
<name>A0ABW5P2I4_9DEIO</name>
<feature type="transmembrane region" description="Helical" evidence="5">
    <location>
        <begin position="12"/>
        <end position="33"/>
    </location>
</feature>
<evidence type="ECO:0000256" key="5">
    <source>
        <dbReference type="SAM" id="Phobius"/>
    </source>
</evidence>
<protein>
    <submittedName>
        <fullName evidence="7">O-antigen ligase family protein</fullName>
    </submittedName>
</protein>
<feature type="transmembrane region" description="Helical" evidence="5">
    <location>
        <begin position="158"/>
        <end position="190"/>
    </location>
</feature>
<evidence type="ECO:0000256" key="4">
    <source>
        <dbReference type="ARBA" id="ARBA00023136"/>
    </source>
</evidence>
<feature type="transmembrane region" description="Helical" evidence="5">
    <location>
        <begin position="347"/>
        <end position="369"/>
    </location>
</feature>
<evidence type="ECO:0000313" key="8">
    <source>
        <dbReference type="Proteomes" id="UP001597475"/>
    </source>
</evidence>
<evidence type="ECO:0000256" key="3">
    <source>
        <dbReference type="ARBA" id="ARBA00022989"/>
    </source>
</evidence>
<dbReference type="PANTHER" id="PTHR37422:SF13">
    <property type="entry name" value="LIPOPOLYSACCHARIDE BIOSYNTHESIS PROTEIN PA4999-RELATED"/>
    <property type="match status" value="1"/>
</dbReference>
<dbReference type="InterPro" id="IPR007016">
    <property type="entry name" value="O-antigen_ligase-rel_domated"/>
</dbReference>
<dbReference type="PANTHER" id="PTHR37422">
    <property type="entry name" value="TEICHURONIC ACID BIOSYNTHESIS PROTEIN TUAE"/>
    <property type="match status" value="1"/>
</dbReference>
<keyword evidence="7" id="KW-0436">Ligase</keyword>
<keyword evidence="2 5" id="KW-0812">Transmembrane</keyword>
<proteinExistence type="predicted"/>
<gene>
    <name evidence="7" type="ORF">ACFSR9_06580</name>
</gene>
<dbReference type="GO" id="GO:0016874">
    <property type="term" value="F:ligase activity"/>
    <property type="evidence" value="ECO:0007669"/>
    <property type="project" value="UniProtKB-KW"/>
</dbReference>
<comment type="subcellular location">
    <subcellularLocation>
        <location evidence="1">Membrane</location>
        <topology evidence="1">Multi-pass membrane protein</topology>
    </subcellularLocation>
</comment>
<dbReference type="Pfam" id="PF04932">
    <property type="entry name" value="Wzy_C"/>
    <property type="match status" value="1"/>
</dbReference>
<dbReference type="Proteomes" id="UP001597475">
    <property type="component" value="Unassembled WGS sequence"/>
</dbReference>
<evidence type="ECO:0000313" key="7">
    <source>
        <dbReference type="EMBL" id="MFD2609106.1"/>
    </source>
</evidence>
<feature type="transmembrane region" description="Helical" evidence="5">
    <location>
        <begin position="308"/>
        <end position="327"/>
    </location>
</feature>
<keyword evidence="4 5" id="KW-0472">Membrane</keyword>
<keyword evidence="3 5" id="KW-1133">Transmembrane helix</keyword>
<feature type="transmembrane region" description="Helical" evidence="5">
    <location>
        <begin position="100"/>
        <end position="122"/>
    </location>
</feature>
<dbReference type="EMBL" id="JBHUMK010000026">
    <property type="protein sequence ID" value="MFD2609106.1"/>
    <property type="molecule type" value="Genomic_DNA"/>
</dbReference>
<sequence length="508" mass="53883">MSASPEAGSAPLWHRVWLALLAPLYFISPLALLSLPSIRTLPRSAQGLLLLYALSQQLPALLTSSPVEASLLALARTLLMGGLIGMGVQWRRSERLMPLGIGLILVFATALVISLINGVPLLSSRLSHPYMISITLGLAGALAFWLGLFGQGKMWWRILLGAAGLALLLLSASRGPLLAAVVGGAAGLLVRGNRRTLLGAGAALLAGGAFALVNLRSGHELLSRLVQADTNGRDLVWASTLSAVQSAPLSGVGSYLLGRHLQPPSAYCELWIGPNGTLTCPTWVQNLGSPWLIAHNGPLQQLAETGPLGLMGLFLLIGGALFTAFSSRDALGGAVLTGLLVATATDNTLLVPSPFFAEAFWIIVGVQLARMHEFRVAHGLTGAVTLAALAFPVWASATDTRSRPNLTGALQFIHAPAQVSSAQNYSTYSTWRLPPGEYRLLLRSCVESCAVVRLTSLDTRGQEEVSLEMTDTIRDVPTQKLQLQLYPAASGASTIPLATYEWPVRRRP</sequence>
<keyword evidence="8" id="KW-1185">Reference proteome</keyword>
<organism evidence="7 8">
    <name type="scientific">Deinococcus taklimakanensis</name>
    <dbReference type="NCBI Taxonomy" id="536443"/>
    <lineage>
        <taxon>Bacteria</taxon>
        <taxon>Thermotogati</taxon>
        <taxon>Deinococcota</taxon>
        <taxon>Deinococci</taxon>
        <taxon>Deinococcales</taxon>
        <taxon>Deinococcaceae</taxon>
        <taxon>Deinococcus</taxon>
    </lineage>
</organism>
<dbReference type="InterPro" id="IPR051533">
    <property type="entry name" value="WaaL-like"/>
</dbReference>
<feature type="transmembrane region" description="Helical" evidence="5">
    <location>
        <begin position="376"/>
        <end position="395"/>
    </location>
</feature>
<feature type="transmembrane region" description="Helical" evidence="5">
    <location>
        <begin position="128"/>
        <end position="146"/>
    </location>
</feature>
<evidence type="ECO:0000256" key="2">
    <source>
        <dbReference type="ARBA" id="ARBA00022692"/>
    </source>
</evidence>
<dbReference type="RefSeq" id="WP_386844214.1">
    <property type="nucleotide sequence ID" value="NZ_JBHUMK010000026.1"/>
</dbReference>
<feature type="transmembrane region" description="Helical" evidence="5">
    <location>
        <begin position="196"/>
        <end position="215"/>
    </location>
</feature>
<comment type="caution">
    <text evidence="7">The sequence shown here is derived from an EMBL/GenBank/DDBJ whole genome shotgun (WGS) entry which is preliminary data.</text>
</comment>
<reference evidence="8" key="1">
    <citation type="journal article" date="2019" name="Int. J. Syst. Evol. Microbiol.">
        <title>The Global Catalogue of Microorganisms (GCM) 10K type strain sequencing project: providing services to taxonomists for standard genome sequencing and annotation.</title>
        <authorList>
            <consortium name="The Broad Institute Genomics Platform"/>
            <consortium name="The Broad Institute Genome Sequencing Center for Infectious Disease"/>
            <person name="Wu L."/>
            <person name="Ma J."/>
        </authorList>
    </citation>
    <scope>NUCLEOTIDE SEQUENCE [LARGE SCALE GENOMIC DNA]</scope>
    <source>
        <strain evidence="8">KCTC 33842</strain>
    </source>
</reference>
<feature type="domain" description="O-antigen ligase-related" evidence="6">
    <location>
        <begin position="163"/>
        <end position="313"/>
    </location>
</feature>